<feature type="region of interest" description="Disordered" evidence="1">
    <location>
        <begin position="422"/>
        <end position="447"/>
    </location>
</feature>
<comment type="caution">
    <text evidence="2">The sequence shown here is derived from an EMBL/GenBank/DDBJ whole genome shotgun (WGS) entry which is preliminary data.</text>
</comment>
<dbReference type="Pfam" id="PF04801">
    <property type="entry name" value="RPC5"/>
    <property type="match status" value="2"/>
</dbReference>
<dbReference type="STRING" id="59895.A0A103YNC6"/>
<dbReference type="OMA" id="RKDETRW"/>
<gene>
    <name evidence="2" type="ORF">Ccrd_009285</name>
</gene>
<dbReference type="Proteomes" id="UP000243975">
    <property type="component" value="Unassembled WGS sequence"/>
</dbReference>
<accession>A0A103YNC6</accession>
<dbReference type="EMBL" id="LEKV01000008">
    <property type="protein sequence ID" value="KVI12296.1"/>
    <property type="molecule type" value="Genomic_DNA"/>
</dbReference>
<keyword evidence="2" id="KW-0804">Transcription</keyword>
<feature type="compositionally biased region" description="Basic and acidic residues" evidence="1">
    <location>
        <begin position="78"/>
        <end position="90"/>
    </location>
</feature>
<dbReference type="PANTHER" id="PTHR12069:SF0">
    <property type="entry name" value="DNA-DIRECTED RNA POLYMERASE III SUBUNIT RPC5"/>
    <property type="match status" value="1"/>
</dbReference>
<feature type="region of interest" description="Disordered" evidence="1">
    <location>
        <begin position="1"/>
        <end position="96"/>
    </location>
</feature>
<evidence type="ECO:0000256" key="1">
    <source>
        <dbReference type="SAM" id="MobiDB-lite"/>
    </source>
</evidence>
<name>A0A103YNC6_CYNCS</name>
<proteinExistence type="predicted"/>
<feature type="compositionally biased region" description="Polar residues" evidence="1">
    <location>
        <begin position="427"/>
        <end position="443"/>
    </location>
</feature>
<dbReference type="Gramene" id="KVI12296">
    <property type="protein sequence ID" value="KVI12296"/>
    <property type="gene ID" value="Ccrd_009285"/>
</dbReference>
<keyword evidence="3" id="KW-1185">Reference proteome</keyword>
<dbReference type="AlphaFoldDB" id="A0A103YNC6"/>
<reference evidence="2 3" key="1">
    <citation type="journal article" date="2016" name="Sci. Rep.">
        <title>The genome sequence of the outbreeding globe artichoke constructed de novo incorporating a phase-aware low-pass sequencing strategy of F1 progeny.</title>
        <authorList>
            <person name="Scaglione D."/>
            <person name="Reyes-Chin-Wo S."/>
            <person name="Acquadro A."/>
            <person name="Froenicke L."/>
            <person name="Portis E."/>
            <person name="Beitel C."/>
            <person name="Tirone M."/>
            <person name="Mauro R."/>
            <person name="Lo Monaco A."/>
            <person name="Mauromicale G."/>
            <person name="Faccioli P."/>
            <person name="Cattivelli L."/>
            <person name="Rieseberg L."/>
            <person name="Michelmore R."/>
            <person name="Lanteri S."/>
        </authorList>
    </citation>
    <scope>NUCLEOTIDE SEQUENCE [LARGE SCALE GENOMIC DNA]</scope>
    <source>
        <strain evidence="2">2C</strain>
    </source>
</reference>
<organism evidence="2 3">
    <name type="scientific">Cynara cardunculus var. scolymus</name>
    <name type="common">Globe artichoke</name>
    <name type="synonym">Cynara scolymus</name>
    <dbReference type="NCBI Taxonomy" id="59895"/>
    <lineage>
        <taxon>Eukaryota</taxon>
        <taxon>Viridiplantae</taxon>
        <taxon>Streptophyta</taxon>
        <taxon>Embryophyta</taxon>
        <taxon>Tracheophyta</taxon>
        <taxon>Spermatophyta</taxon>
        <taxon>Magnoliopsida</taxon>
        <taxon>eudicotyledons</taxon>
        <taxon>Gunneridae</taxon>
        <taxon>Pentapetalae</taxon>
        <taxon>asterids</taxon>
        <taxon>campanulids</taxon>
        <taxon>Asterales</taxon>
        <taxon>Asteraceae</taxon>
        <taxon>Carduoideae</taxon>
        <taxon>Cardueae</taxon>
        <taxon>Carduinae</taxon>
        <taxon>Cynara</taxon>
    </lineage>
</organism>
<sequence>MDIDFDDLDGPSKAPVTKAGKFAPKNSKFKPAAKPKREQKLSVPLPESNPVTIPKVELDDSKPPQQEPPSIDSIYSKTEMDQPLHTDPTSHDANGSVKMDADATEMEIDNEQEPDDGDRVVREIDVFITSSVDADSKVYVLQYPLRQSWRPYELEERCEKVLSSSWKPPPANGYAVGILVGNESKPPGPVNEQNENTKEQWIPLKYHGAASELSDTYIGKMVAQPTSQIQFSMSPSDYIDSLCPATSNDKLRSKGPSRRHYLTLIIVSSIMIFHQGPPVHRFTALKHLAPNDNDADIFRVLQSHAQLVQGLWVAKSKLKYKKDVGKEVLLRNYVLLQFSKNPLFNEMQLPKIPSFSETIKGILDEFATRRDSCRDWKFKECPDVSFIKDYPDVVQAQKNIWDLVEPQINEFIFRQSSKHSIGDRRATSNSTNDVVPKTTNVPPSRTPMLDEAREALPKALQKVFQAYKVCSLNQIRQRLRDMAVSENTHRKGTREARAAAAAADAPQEELQKTLNQVAVNIHGNIVINLFLAEGPKGRLKKASIYAAASVKLNREITNVEYQKIYALKPQRWRAELKAHSVGLNHVIAGVLLQQFK</sequence>
<dbReference type="GO" id="GO:0042797">
    <property type="term" value="P:tRNA transcription by RNA polymerase III"/>
    <property type="evidence" value="ECO:0007669"/>
    <property type="project" value="TreeGrafter"/>
</dbReference>
<evidence type="ECO:0000313" key="3">
    <source>
        <dbReference type="Proteomes" id="UP000243975"/>
    </source>
</evidence>
<dbReference type="PANTHER" id="PTHR12069">
    <property type="entry name" value="DNA-DIRECTED RNA POLYMERASES III 80 KDA POLYPEPTIDE RNA POLYMERASE III SUBUNIT 5"/>
    <property type="match status" value="1"/>
</dbReference>
<evidence type="ECO:0000313" key="2">
    <source>
        <dbReference type="EMBL" id="KVI12296.1"/>
    </source>
</evidence>
<dbReference type="GO" id="GO:0005666">
    <property type="term" value="C:RNA polymerase III complex"/>
    <property type="evidence" value="ECO:0007669"/>
    <property type="project" value="TreeGrafter"/>
</dbReference>
<keyword evidence="2" id="KW-0240">DNA-directed RNA polymerase</keyword>
<dbReference type="InterPro" id="IPR006886">
    <property type="entry name" value="RNA_pol_III_Rpc5"/>
</dbReference>
<protein>
    <submittedName>
        <fullName evidence="2">DNA-directed RNA polymerase III subunit Rpc5</fullName>
    </submittedName>
</protein>